<feature type="compositionally biased region" description="Low complexity" evidence="1">
    <location>
        <begin position="37"/>
        <end position="46"/>
    </location>
</feature>
<feature type="region of interest" description="Disordered" evidence="1">
    <location>
        <begin position="20"/>
        <end position="88"/>
    </location>
</feature>
<sequence length="393" mass="43007">MSYGGLPTSVEMDYSMVSGVRQASGDGSSRGYRQRSSEAGAYSYSRSGGGQGKGSRSSKSRANHDQDDGEDDEGAEYPNYIPSSSSRAKARASNSSDYACWFFKLDPVKYADCMHVHGRSSDLKYAHLKHHFKDNTIPPGQFDKNMGWDEVWATLFPRIRPPNNKYYVINDMIMSVLESSSVDGDDVTRFIDSIGNQDTREAVLNRIYSLSGDRASPPGSSAGNRRNRQNLQLPSFERTPRTVDTGFTPPSSSSSSSNTTPATSSRPSRAYAPSFGAYAHHGGGLDLDIDSAMGTDYTFSDAVGGISPASPAVGDIAIYDETFTNPLWIGHELPWPGLVDFTSFYLSHVCTKGRHEGQIHIDSFLELQNQYAWHEGNQSDGSCPFTLCAQRRG</sequence>
<reference evidence="2 3" key="1">
    <citation type="submission" date="2023-08" db="EMBL/GenBank/DDBJ databases">
        <authorList>
            <person name="Palmer J.M."/>
        </authorList>
    </citation>
    <scope>NUCLEOTIDE SEQUENCE [LARGE SCALE GENOMIC DNA]</scope>
    <source>
        <strain evidence="2 3">TWF481</strain>
    </source>
</reference>
<proteinExistence type="predicted"/>
<name>A0AAV9W3E7_9PEZI</name>
<protein>
    <submittedName>
        <fullName evidence="2">Uncharacterized protein</fullName>
    </submittedName>
</protein>
<evidence type="ECO:0000313" key="2">
    <source>
        <dbReference type="EMBL" id="KAK6501461.1"/>
    </source>
</evidence>
<dbReference type="AlphaFoldDB" id="A0AAV9W3E7"/>
<evidence type="ECO:0000313" key="3">
    <source>
        <dbReference type="Proteomes" id="UP001370758"/>
    </source>
</evidence>
<keyword evidence="3" id="KW-1185">Reference proteome</keyword>
<comment type="caution">
    <text evidence="2">The sequence shown here is derived from an EMBL/GenBank/DDBJ whole genome shotgun (WGS) entry which is preliminary data.</text>
</comment>
<feature type="compositionally biased region" description="Low complexity" evidence="1">
    <location>
        <begin position="248"/>
        <end position="268"/>
    </location>
</feature>
<feature type="compositionally biased region" description="Polar residues" evidence="1">
    <location>
        <begin position="218"/>
        <end position="233"/>
    </location>
</feature>
<accession>A0AAV9W3E7</accession>
<dbReference type="Proteomes" id="UP001370758">
    <property type="component" value="Unassembled WGS sequence"/>
</dbReference>
<evidence type="ECO:0000256" key="1">
    <source>
        <dbReference type="SAM" id="MobiDB-lite"/>
    </source>
</evidence>
<gene>
    <name evidence="2" type="ORF">TWF481_009299</name>
</gene>
<dbReference type="EMBL" id="JAVHJL010000006">
    <property type="protein sequence ID" value="KAK6501461.1"/>
    <property type="molecule type" value="Genomic_DNA"/>
</dbReference>
<organism evidence="2 3">
    <name type="scientific">Arthrobotrys musiformis</name>
    <dbReference type="NCBI Taxonomy" id="47236"/>
    <lineage>
        <taxon>Eukaryota</taxon>
        <taxon>Fungi</taxon>
        <taxon>Dikarya</taxon>
        <taxon>Ascomycota</taxon>
        <taxon>Pezizomycotina</taxon>
        <taxon>Orbiliomycetes</taxon>
        <taxon>Orbiliales</taxon>
        <taxon>Orbiliaceae</taxon>
        <taxon>Arthrobotrys</taxon>
    </lineage>
</organism>
<feature type="region of interest" description="Disordered" evidence="1">
    <location>
        <begin position="209"/>
        <end position="268"/>
    </location>
</feature>